<comment type="caution">
    <text evidence="1">The sequence shown here is derived from an EMBL/GenBank/DDBJ whole genome shotgun (WGS) entry which is preliminary data.</text>
</comment>
<evidence type="ECO:0000313" key="2">
    <source>
        <dbReference type="Proteomes" id="UP000654345"/>
    </source>
</evidence>
<gene>
    <name evidence="1" type="ORF">KSB_92140</name>
</gene>
<sequence length="125" mass="13861">MGQIEENASQHGRTIPVERVQIGARMEKNLVKVLKILLKRSMIMPSCLEKKIAVLKRTVASYAFNEGVETFAGILKNERGTCLKTLVAFKECSGEKACNVPKLADINTNINGFLSQERNGSQIRP</sequence>
<name>A0ABQ3V6X3_9CHLR</name>
<protein>
    <submittedName>
        <fullName evidence="1">Uncharacterized protein</fullName>
    </submittedName>
</protein>
<keyword evidence="2" id="KW-1185">Reference proteome</keyword>
<proteinExistence type="predicted"/>
<evidence type="ECO:0000313" key="1">
    <source>
        <dbReference type="EMBL" id="GHO60739.1"/>
    </source>
</evidence>
<accession>A0ABQ3V6X3</accession>
<dbReference type="Proteomes" id="UP000654345">
    <property type="component" value="Unassembled WGS sequence"/>
</dbReference>
<reference evidence="1 2" key="1">
    <citation type="journal article" date="2021" name="Int. J. Syst. Evol. Microbiol.">
        <title>Reticulibacter mediterranei gen. nov., sp. nov., within the new family Reticulibacteraceae fam. nov., and Ktedonospora formicarum gen. nov., sp. nov., Ktedonobacter robiniae sp. nov., Dictyobacter formicarum sp. nov. and Dictyobacter arantiisoli sp. nov., belonging to the class Ktedonobacteria.</title>
        <authorList>
            <person name="Yabe S."/>
            <person name="Zheng Y."/>
            <person name="Wang C.M."/>
            <person name="Sakai Y."/>
            <person name="Abe K."/>
            <person name="Yokota A."/>
            <person name="Donadio S."/>
            <person name="Cavaletti L."/>
            <person name="Monciardini P."/>
        </authorList>
    </citation>
    <scope>NUCLEOTIDE SEQUENCE [LARGE SCALE GENOMIC DNA]</scope>
    <source>
        <strain evidence="1 2">SOSP1-30</strain>
    </source>
</reference>
<dbReference type="EMBL" id="BNJG01000006">
    <property type="protein sequence ID" value="GHO60739.1"/>
    <property type="molecule type" value="Genomic_DNA"/>
</dbReference>
<organism evidence="1 2">
    <name type="scientific">Ktedonobacter robiniae</name>
    <dbReference type="NCBI Taxonomy" id="2778365"/>
    <lineage>
        <taxon>Bacteria</taxon>
        <taxon>Bacillati</taxon>
        <taxon>Chloroflexota</taxon>
        <taxon>Ktedonobacteria</taxon>
        <taxon>Ktedonobacterales</taxon>
        <taxon>Ktedonobacteraceae</taxon>
        <taxon>Ktedonobacter</taxon>
    </lineage>
</organism>